<sequence length="709" mass="82336">MKYLLLPILFFSFCGLYSQNAEVYPVFPECDTVNYNSSEACFNATLTEFVVERFQVPSTLQEKSYNGQITVIFEVSRTGTFRVMYVDAAYESLKEEVERVFSLLPQIQPAMYNAEPTYMQFRLPINIPLESNLIQEVRSENITSVDAPIIAQQNREDLNENELVKAANEYDSIKSKIFTNPRYDSNINIPLSHEYYSRFDAALNQIGTNTHTASKPFLFKDVSKYYDLEEDSRRLFQDRKTLVGRKIWNEHMVRFEADDYWFTFDFALDLQLGKDFNDDSRDYTYNNTRAAIFQGGLGKNLNFYAVVYENQGQFAGYYNNWAESLKPNGGDPAIIPSRGIAKPFGDNAYDYPVAEGYVSYSPSKFFNVQFGHGKNFIGDGYRSLLMSDVASPFPYLKLDTEFWKLKYTNIWMSLRDVRPEVNEDGSFKTKYMANHYLSLNVSKRLNIGLFESVIWESDNDRGFDLNYLNPVIFYRAIEFSTGPNGGNALIGLTAKYKINNQLNAYGQWIIDEFSSSDIFGGEQSWKNKLGYQLGLKYYNAFDVPNLFLQLEYNQVRPYTYSHRKPVLNYGHANQSMAHLWGANFRELIAIGRYKKDRWYGMAKMIYGKRGFDYNSFEDPFSYGENIYRSYRERPFDDGVKIGQGNTGISFFGQLEAGYIINPETNLKLYGSFIYRNMNTDLNTLTNFDISTTWLNLGIRTDIFNWYYDY</sequence>
<evidence type="ECO:0000313" key="2">
    <source>
        <dbReference type="EMBL" id="MFC4028419.1"/>
    </source>
</evidence>
<dbReference type="Proteomes" id="UP001595793">
    <property type="component" value="Unassembled WGS sequence"/>
</dbReference>
<organism evidence="2 3">
    <name type="scientific">Zunongwangia endophytica</name>
    <dbReference type="NCBI Taxonomy" id="1808945"/>
    <lineage>
        <taxon>Bacteria</taxon>
        <taxon>Pseudomonadati</taxon>
        <taxon>Bacteroidota</taxon>
        <taxon>Flavobacteriia</taxon>
        <taxon>Flavobacteriales</taxon>
        <taxon>Flavobacteriaceae</taxon>
        <taxon>Zunongwangia</taxon>
    </lineage>
</organism>
<accession>A0ABV8HC75</accession>
<evidence type="ECO:0000256" key="1">
    <source>
        <dbReference type="SAM" id="SignalP"/>
    </source>
</evidence>
<protein>
    <submittedName>
        <fullName evidence="2">Gliding motility protein RemB</fullName>
    </submittedName>
</protein>
<gene>
    <name evidence="2" type="ORF">ACFOS1_13445</name>
</gene>
<name>A0ABV8HC75_9FLAO</name>
<proteinExistence type="predicted"/>
<keyword evidence="1" id="KW-0732">Signal</keyword>
<dbReference type="RefSeq" id="WP_290236410.1">
    <property type="nucleotide sequence ID" value="NZ_JAUFPZ010000002.1"/>
</dbReference>
<dbReference type="InterPro" id="IPR038636">
    <property type="entry name" value="Wzi_sf"/>
</dbReference>
<keyword evidence="3" id="KW-1185">Reference proteome</keyword>
<reference evidence="3" key="1">
    <citation type="journal article" date="2019" name="Int. J. Syst. Evol. Microbiol.">
        <title>The Global Catalogue of Microorganisms (GCM) 10K type strain sequencing project: providing services to taxonomists for standard genome sequencing and annotation.</title>
        <authorList>
            <consortium name="The Broad Institute Genomics Platform"/>
            <consortium name="The Broad Institute Genome Sequencing Center for Infectious Disease"/>
            <person name="Wu L."/>
            <person name="Ma J."/>
        </authorList>
    </citation>
    <scope>NUCLEOTIDE SEQUENCE [LARGE SCALE GENOMIC DNA]</scope>
    <source>
        <strain evidence="3">CECT 9128</strain>
    </source>
</reference>
<evidence type="ECO:0000313" key="3">
    <source>
        <dbReference type="Proteomes" id="UP001595793"/>
    </source>
</evidence>
<dbReference type="Gene3D" id="2.40.160.130">
    <property type="entry name" value="Capsule assembly protein Wzi"/>
    <property type="match status" value="1"/>
</dbReference>
<dbReference type="EMBL" id="JBHSAS010000009">
    <property type="protein sequence ID" value="MFC4028419.1"/>
    <property type="molecule type" value="Genomic_DNA"/>
</dbReference>
<comment type="caution">
    <text evidence="2">The sequence shown here is derived from an EMBL/GenBank/DDBJ whole genome shotgun (WGS) entry which is preliminary data.</text>
</comment>
<feature type="chain" id="PRO_5046480380" evidence="1">
    <location>
        <begin position="22"/>
        <end position="709"/>
    </location>
</feature>
<feature type="signal peptide" evidence="1">
    <location>
        <begin position="1"/>
        <end position="21"/>
    </location>
</feature>